<evidence type="ECO:0000313" key="11">
    <source>
        <dbReference type="Proteomes" id="UP000233524"/>
    </source>
</evidence>
<evidence type="ECO:0000256" key="6">
    <source>
        <dbReference type="ARBA" id="ARBA00022989"/>
    </source>
</evidence>
<evidence type="ECO:0000256" key="9">
    <source>
        <dbReference type="SAM" id="MobiDB-lite"/>
    </source>
</evidence>
<accession>A0A2N3ND63</accession>
<proteinExistence type="inferred from homology"/>
<dbReference type="OrthoDB" id="44736at2759"/>
<evidence type="ECO:0000256" key="4">
    <source>
        <dbReference type="ARBA" id="ARBA00015388"/>
    </source>
</evidence>
<evidence type="ECO:0000256" key="3">
    <source>
        <dbReference type="ARBA" id="ARBA00007168"/>
    </source>
</evidence>
<feature type="transmembrane region" description="Helical" evidence="8">
    <location>
        <begin position="447"/>
        <end position="468"/>
    </location>
</feature>
<name>A0A2N3ND63_9PEZI</name>
<dbReference type="GO" id="GO:0022857">
    <property type="term" value="F:transmembrane transporter activity"/>
    <property type="evidence" value="ECO:0007669"/>
    <property type="project" value="UniProtKB-UniRule"/>
</dbReference>
<dbReference type="EMBL" id="NLAX01000008">
    <property type="protein sequence ID" value="PKS10369.1"/>
    <property type="molecule type" value="Genomic_DNA"/>
</dbReference>
<evidence type="ECO:0000256" key="1">
    <source>
        <dbReference type="ARBA" id="ARBA00002957"/>
    </source>
</evidence>
<dbReference type="GO" id="GO:0005886">
    <property type="term" value="C:plasma membrane"/>
    <property type="evidence" value="ECO:0007669"/>
    <property type="project" value="UniProtKB-SubCell"/>
</dbReference>
<dbReference type="STRING" id="41688.A0A2N3ND63"/>
<dbReference type="Proteomes" id="UP000233524">
    <property type="component" value="Unassembled WGS sequence"/>
</dbReference>
<keyword evidence="7 8" id="KW-0472">Membrane</keyword>
<feature type="transmembrane region" description="Helical" evidence="8">
    <location>
        <begin position="147"/>
        <end position="168"/>
    </location>
</feature>
<protein>
    <recommendedName>
        <fullName evidence="4 8">Protein PNS1</fullName>
    </recommendedName>
</protein>
<feature type="region of interest" description="Disordered" evidence="9">
    <location>
        <begin position="1"/>
        <end position="72"/>
    </location>
</feature>
<feature type="compositionally biased region" description="Low complexity" evidence="9">
    <location>
        <begin position="22"/>
        <end position="56"/>
    </location>
</feature>
<evidence type="ECO:0000313" key="10">
    <source>
        <dbReference type="EMBL" id="PKS10369.1"/>
    </source>
</evidence>
<evidence type="ECO:0000256" key="8">
    <source>
        <dbReference type="RuleBase" id="RU368066"/>
    </source>
</evidence>
<keyword evidence="6 8" id="KW-1133">Transmembrane helix</keyword>
<sequence length="545" mass="60666">MAQSRGEAADYYQQGGNGYGAGPQMQYQQQPYGGGQPQYQQYPPPQNQSSQYTPQYGQNGKNNAPPPPYGYQPPEAVGDATYTFDQAFKVDKPKWNDLWAGILFLIFVAGFTAVSGIAIRGYATTKGTNGDGIYDGNNNFGLDTNTLILFLFCLAVALIFGYGYVWLIRIWPKQFIWLTLILNVVFAFVTGIYMLSRRSWGGLLYLLLGLFLIFVYWSWRKRIPFSVLMLTTSIDVAKKYGHVYLVSFLGGIVAIAFAAWYGVTVVAIFARWSTGNNPACVSKGDCSDGKVAGLIVFCTFTMYWMSEWLKNTLHATISGVYGSWYYSSRAFPKNATRGAFKRSMTYSFGSISLGSLFVAIINFLRQLCSMAYQSQASEGDLISMCIICCLQCILGLVQWAVEFVNRYAFSYIALFGKAYFPAAKATWKLIKDRGIDALVNECLVGPVLTFGALFVAYACSLLAYLYLIFTKPAYNDDGNYTAVILLFSFLIGLQIANIFTTPISSGIDTIFVAAAWDPEVLMRDHPELYEAFVRVYPQIQTAIHA</sequence>
<comment type="subcellular location">
    <subcellularLocation>
        <location evidence="2 8">Cell membrane</location>
        <topology evidence="2 8">Multi-pass membrane protein</topology>
    </subcellularLocation>
</comment>
<evidence type="ECO:0000256" key="5">
    <source>
        <dbReference type="ARBA" id="ARBA00022692"/>
    </source>
</evidence>
<feature type="transmembrane region" description="Helical" evidence="8">
    <location>
        <begin position="98"/>
        <end position="119"/>
    </location>
</feature>
<dbReference type="VEuPathDB" id="FungiDB:jhhlp_002120"/>
<dbReference type="FunCoup" id="A0A2N3ND63">
    <property type="interactions" value="236"/>
</dbReference>
<feature type="transmembrane region" description="Helical" evidence="8">
    <location>
        <begin position="202"/>
        <end position="219"/>
    </location>
</feature>
<organism evidence="10 11">
    <name type="scientific">Lomentospora prolificans</name>
    <dbReference type="NCBI Taxonomy" id="41688"/>
    <lineage>
        <taxon>Eukaryota</taxon>
        <taxon>Fungi</taxon>
        <taxon>Dikarya</taxon>
        <taxon>Ascomycota</taxon>
        <taxon>Pezizomycotina</taxon>
        <taxon>Sordariomycetes</taxon>
        <taxon>Hypocreomycetidae</taxon>
        <taxon>Microascales</taxon>
        <taxon>Microascaceae</taxon>
        <taxon>Lomentospora</taxon>
    </lineage>
</organism>
<gene>
    <name evidence="10" type="ORF">jhhlp_002120</name>
</gene>
<comment type="function">
    <text evidence="1 8">Probably involved in transport through the plasma membrane.</text>
</comment>
<feature type="transmembrane region" description="Helical" evidence="8">
    <location>
        <begin position="240"/>
        <end position="269"/>
    </location>
</feature>
<dbReference type="AlphaFoldDB" id="A0A2N3ND63"/>
<feature type="transmembrane region" description="Helical" evidence="8">
    <location>
        <begin position="175"/>
        <end position="196"/>
    </location>
</feature>
<dbReference type="InterPro" id="IPR007603">
    <property type="entry name" value="Choline_transptr-like"/>
</dbReference>
<feature type="transmembrane region" description="Helical" evidence="8">
    <location>
        <begin position="343"/>
        <end position="361"/>
    </location>
</feature>
<feature type="transmembrane region" description="Helical" evidence="8">
    <location>
        <begin position="480"/>
        <end position="499"/>
    </location>
</feature>
<feature type="transmembrane region" description="Helical" evidence="8">
    <location>
        <begin position="289"/>
        <end position="306"/>
    </location>
</feature>
<evidence type="ECO:0000256" key="7">
    <source>
        <dbReference type="ARBA" id="ARBA00023136"/>
    </source>
</evidence>
<dbReference type="Pfam" id="PF04515">
    <property type="entry name" value="Choline_transpo"/>
    <property type="match status" value="1"/>
</dbReference>
<reference evidence="10 11" key="1">
    <citation type="journal article" date="2017" name="G3 (Bethesda)">
        <title>First Draft Genome Sequence of the Pathogenic Fungus Lomentospora prolificans (Formerly Scedosporium prolificans).</title>
        <authorList>
            <person name="Luo R."/>
            <person name="Zimin A."/>
            <person name="Workman R."/>
            <person name="Fan Y."/>
            <person name="Pertea G."/>
            <person name="Grossman N."/>
            <person name="Wear M.P."/>
            <person name="Jia B."/>
            <person name="Miller H."/>
            <person name="Casadevall A."/>
            <person name="Timp W."/>
            <person name="Zhang S.X."/>
            <person name="Salzberg S.L."/>
        </authorList>
    </citation>
    <scope>NUCLEOTIDE SEQUENCE [LARGE SCALE GENOMIC DNA]</scope>
    <source>
        <strain evidence="10 11">JHH-5317</strain>
    </source>
</reference>
<dbReference type="PANTHER" id="PTHR12385">
    <property type="entry name" value="CHOLINE TRANSPORTER-LIKE (SLC FAMILY 44)"/>
    <property type="match status" value="1"/>
</dbReference>
<comment type="caution">
    <text evidence="10">The sequence shown here is derived from an EMBL/GenBank/DDBJ whole genome shotgun (WGS) entry which is preliminary data.</text>
</comment>
<keyword evidence="11" id="KW-1185">Reference proteome</keyword>
<dbReference type="PANTHER" id="PTHR12385:SF4">
    <property type="entry name" value="PROTEIN PNS1"/>
    <property type="match status" value="1"/>
</dbReference>
<dbReference type="InParanoid" id="A0A2N3ND63"/>
<comment type="similarity">
    <text evidence="3 8">Belongs to the CTL (choline transporter-like) family.</text>
</comment>
<evidence type="ECO:0000256" key="2">
    <source>
        <dbReference type="ARBA" id="ARBA00004651"/>
    </source>
</evidence>
<feature type="transmembrane region" description="Helical" evidence="8">
    <location>
        <begin position="381"/>
        <end position="401"/>
    </location>
</feature>
<feature type="transmembrane region" description="Helical" evidence="8">
    <location>
        <begin position="408"/>
        <end position="427"/>
    </location>
</feature>
<keyword evidence="5 8" id="KW-0812">Transmembrane</keyword>